<evidence type="ECO:0000256" key="1">
    <source>
        <dbReference type="ARBA" id="ARBA00022884"/>
    </source>
</evidence>
<dbReference type="OrthoDB" id="439808at2759"/>
<organism evidence="5 6">
    <name type="scientific">Kwoniella heveanensis BCC8398</name>
    <dbReference type="NCBI Taxonomy" id="1296120"/>
    <lineage>
        <taxon>Eukaryota</taxon>
        <taxon>Fungi</taxon>
        <taxon>Dikarya</taxon>
        <taxon>Basidiomycota</taxon>
        <taxon>Agaricomycotina</taxon>
        <taxon>Tremellomycetes</taxon>
        <taxon>Tremellales</taxon>
        <taxon>Cryptococcaceae</taxon>
        <taxon>Kwoniella</taxon>
    </lineage>
</organism>
<keyword evidence="6" id="KW-1185">Reference proteome</keyword>
<sequence>MPSLLELSLIDHLQYEADSAALERSFASYGEIKTFYDRIKERGIVFITFFDLRAAQRARDGLHGTKLGDRSIDVHYSLPRDKDLAAGCDRDKNQGSVLVFVHPPRIINEYELGRMCEQFGDIKHIKAGREPAEKIVEFFDSRGAALMVDKMDKQPFSGGTLELKFIWDEVEDHLPPPPANAERQPDQPYGQAQGPNRKSGEGPGYGEVRGGRGSINLASGSSVYHGGGGSAGGYSGQRDPRARSPVRTGNGDRRGSYGSGPGHIQGGPPPGRYGDAPPPPVPAPDDRLEQARKVQQLLASLGGVTGAPVISTPPMAPPPPGTGLGLGPGAGPGPMPHLPPPSLSRPPLPPPPPPLPPPMGNTYGRNDPPYPPPPLGSGPGQFRPPPPPPPPASSYPPAASLQSSTPSSYPHRPPPPPSPYNPNSNDTPVPISSTPLPPPQQGGYQQRYQQQQQPGSGSTSVPPDVMSLLQRPPPPPGPPRPLGNNGSTYGGPPRPPPPIQAGGYGAPPPPSSSAGVYGSNAGSASGYQPQNQGYGNHYPAQQGLGAPPPGQQAQGQGPKDVGSLLAMLVSSHAIRIETVSHAFAQKQN</sequence>
<dbReference type="InterPro" id="IPR012677">
    <property type="entry name" value="Nucleotide-bd_a/b_plait_sf"/>
</dbReference>
<protein>
    <recommendedName>
        <fullName evidence="4">RRM domain-containing protein</fullName>
    </recommendedName>
</protein>
<dbReference type="Proteomes" id="UP000092666">
    <property type="component" value="Unassembled WGS sequence"/>
</dbReference>
<feature type="compositionally biased region" description="Low complexity" evidence="3">
    <location>
        <begin position="441"/>
        <end position="458"/>
    </location>
</feature>
<dbReference type="Gene3D" id="3.30.70.330">
    <property type="match status" value="2"/>
</dbReference>
<feature type="compositionally biased region" description="Pro residues" evidence="3">
    <location>
        <begin position="267"/>
        <end position="283"/>
    </location>
</feature>
<feature type="compositionally biased region" description="Gly residues" evidence="3">
    <location>
        <begin position="225"/>
        <end position="235"/>
    </location>
</feature>
<name>A0A1B9GIF1_9TREE</name>
<dbReference type="EMBL" id="KV700142">
    <property type="protein sequence ID" value="OCF30763.1"/>
    <property type="molecule type" value="Genomic_DNA"/>
</dbReference>
<feature type="compositionally biased region" description="Pro residues" evidence="3">
    <location>
        <begin position="411"/>
        <end position="420"/>
    </location>
</feature>
<evidence type="ECO:0000313" key="6">
    <source>
        <dbReference type="Proteomes" id="UP000092666"/>
    </source>
</evidence>
<reference evidence="5 6" key="1">
    <citation type="submission" date="2013-07" db="EMBL/GenBank/DDBJ databases">
        <title>The Genome Sequence of Cryptococcus heveanensis BCC8398.</title>
        <authorList>
            <consortium name="The Broad Institute Genome Sequencing Platform"/>
            <person name="Cuomo C."/>
            <person name="Litvintseva A."/>
            <person name="Chen Y."/>
            <person name="Heitman J."/>
            <person name="Sun S."/>
            <person name="Springer D."/>
            <person name="Dromer F."/>
            <person name="Young S.K."/>
            <person name="Zeng Q."/>
            <person name="Gargeya S."/>
            <person name="Fitzgerald M."/>
            <person name="Abouelleil A."/>
            <person name="Alvarado L."/>
            <person name="Berlin A.M."/>
            <person name="Chapman S.B."/>
            <person name="Dewar J."/>
            <person name="Goldberg J."/>
            <person name="Griggs A."/>
            <person name="Gujja S."/>
            <person name="Hansen M."/>
            <person name="Howarth C."/>
            <person name="Imamovic A."/>
            <person name="Larimer J."/>
            <person name="McCowan C."/>
            <person name="Murphy C."/>
            <person name="Pearson M."/>
            <person name="Priest M."/>
            <person name="Roberts A."/>
            <person name="Saif S."/>
            <person name="Shea T."/>
            <person name="Sykes S."/>
            <person name="Wortman J."/>
            <person name="Nusbaum C."/>
            <person name="Birren B."/>
        </authorList>
    </citation>
    <scope>NUCLEOTIDE SEQUENCE [LARGE SCALE GENOMIC DNA]</scope>
    <source>
        <strain evidence="5 6">BCC8398</strain>
    </source>
</reference>
<dbReference type="PROSITE" id="PS50102">
    <property type="entry name" value="RRM"/>
    <property type="match status" value="1"/>
</dbReference>
<evidence type="ECO:0000256" key="2">
    <source>
        <dbReference type="PROSITE-ProRule" id="PRU00176"/>
    </source>
</evidence>
<proteinExistence type="predicted"/>
<feature type="compositionally biased region" description="Low complexity" evidence="3">
    <location>
        <begin position="421"/>
        <end position="434"/>
    </location>
</feature>
<evidence type="ECO:0000259" key="4">
    <source>
        <dbReference type="PROSITE" id="PS50102"/>
    </source>
</evidence>
<dbReference type="SMART" id="SM00360">
    <property type="entry name" value="RRM"/>
    <property type="match status" value="2"/>
</dbReference>
<dbReference type="InterPro" id="IPR000504">
    <property type="entry name" value="RRM_dom"/>
</dbReference>
<feature type="domain" description="RRM" evidence="4">
    <location>
        <begin position="6"/>
        <end position="79"/>
    </location>
</feature>
<dbReference type="CDD" id="cd12276">
    <property type="entry name" value="RRM2_MEI2_EAR1_like"/>
    <property type="match status" value="1"/>
</dbReference>
<accession>A0A1B9GIF1</accession>
<dbReference type="STRING" id="1296120.A0A1B9GIF1"/>
<dbReference type="AlphaFoldDB" id="A0A1B9GIF1"/>
<feature type="compositionally biased region" description="Low complexity" evidence="3">
    <location>
        <begin position="539"/>
        <end position="558"/>
    </location>
</feature>
<feature type="compositionally biased region" description="Pro residues" evidence="3">
    <location>
        <begin position="471"/>
        <end position="481"/>
    </location>
</feature>
<dbReference type="GO" id="GO:0003723">
    <property type="term" value="F:RNA binding"/>
    <property type="evidence" value="ECO:0007669"/>
    <property type="project" value="UniProtKB-UniRule"/>
</dbReference>
<dbReference type="SUPFAM" id="SSF54928">
    <property type="entry name" value="RNA-binding domain, RBD"/>
    <property type="match status" value="1"/>
</dbReference>
<reference evidence="6" key="2">
    <citation type="submission" date="2013-12" db="EMBL/GenBank/DDBJ databases">
        <title>Evolution of pathogenesis and genome organization in the Tremellales.</title>
        <authorList>
            <person name="Cuomo C."/>
            <person name="Litvintseva A."/>
            <person name="Heitman J."/>
            <person name="Chen Y."/>
            <person name="Sun S."/>
            <person name="Springer D."/>
            <person name="Dromer F."/>
            <person name="Young S."/>
            <person name="Zeng Q."/>
            <person name="Chapman S."/>
            <person name="Gujja S."/>
            <person name="Saif S."/>
            <person name="Birren B."/>
        </authorList>
    </citation>
    <scope>NUCLEOTIDE SEQUENCE [LARGE SCALE GENOMIC DNA]</scope>
    <source>
        <strain evidence="6">BCC8398</strain>
    </source>
</reference>
<feature type="region of interest" description="Disordered" evidence="3">
    <location>
        <begin position="171"/>
        <end position="559"/>
    </location>
</feature>
<feature type="compositionally biased region" description="Polar residues" evidence="3">
    <location>
        <begin position="520"/>
        <end position="534"/>
    </location>
</feature>
<dbReference type="InterPro" id="IPR035979">
    <property type="entry name" value="RBD_domain_sf"/>
</dbReference>
<evidence type="ECO:0000313" key="5">
    <source>
        <dbReference type="EMBL" id="OCF30763.1"/>
    </source>
</evidence>
<gene>
    <name evidence="5" type="ORF">I316_07570</name>
</gene>
<evidence type="ECO:0000256" key="3">
    <source>
        <dbReference type="SAM" id="MobiDB-lite"/>
    </source>
</evidence>
<feature type="compositionally biased region" description="Low complexity" evidence="3">
    <location>
        <begin position="395"/>
        <end position="410"/>
    </location>
</feature>
<feature type="compositionally biased region" description="Pro residues" evidence="3">
    <location>
        <begin position="331"/>
        <end position="359"/>
    </location>
</feature>
<dbReference type="PANTHER" id="PTHR23189">
    <property type="entry name" value="RNA RECOGNITION MOTIF-CONTAINING"/>
    <property type="match status" value="1"/>
</dbReference>
<dbReference type="Pfam" id="PF00076">
    <property type="entry name" value="RRM_1"/>
    <property type="match status" value="1"/>
</dbReference>
<feature type="compositionally biased region" description="Pro residues" evidence="3">
    <location>
        <begin position="368"/>
        <end position="394"/>
    </location>
</feature>
<feature type="compositionally biased region" description="Gly residues" evidence="3">
    <location>
        <begin position="201"/>
        <end position="213"/>
    </location>
</feature>
<keyword evidence="1 2" id="KW-0694">RNA-binding</keyword>